<proteinExistence type="predicted"/>
<dbReference type="RefSeq" id="WP_238210166.1">
    <property type="nucleotide sequence ID" value="NZ_BPUS01000001.1"/>
</dbReference>
<name>A0AA37MG40_9BURK</name>
<reference evidence="1" key="1">
    <citation type="submission" date="2022-09" db="EMBL/GenBank/DDBJ databases">
        <title>Isolation and characterization of 3-chlorobenzoate degrading bacteria from soils in Shizuoka.</title>
        <authorList>
            <person name="Ifat A."/>
            <person name="Ogawa N."/>
            <person name="Kimbara K."/>
            <person name="Moriuchi R."/>
            <person name="Dohra H."/>
            <person name="Shintani M."/>
        </authorList>
    </citation>
    <scope>NUCLEOTIDE SEQUENCE</scope>
    <source>
        <strain evidence="1">19CS4-2</strain>
    </source>
</reference>
<evidence type="ECO:0000313" key="1">
    <source>
        <dbReference type="EMBL" id="GJH23805.1"/>
    </source>
</evidence>
<dbReference type="AlphaFoldDB" id="A0AA37MG40"/>
<evidence type="ECO:0000313" key="2">
    <source>
        <dbReference type="Proteomes" id="UP001055111"/>
    </source>
</evidence>
<accession>A0AA37MG40</accession>
<sequence length="280" mass="28455">MGLTSAGANVGTNAQNLFNTATGTNPTQSFMNYGNNLANSSMANSMIDAANLDVSRDLNQTQLPSLAVQAAGNGNTDSTRTGVAQALLQSQAQQNMLQNATNIRSNLFNTGANMAQSQYNANQTQALNANAQVGSAYQLGNSALLNGQQANGNNFDQMTAAGSMYQGQQQNVDNAAQQYFQDQQSTPLNLIGQYMNVINGKWGGQPVSSVGPSVAGSAIQGALGGGLTAAGLADKLGGFGDTGAASFGNSFTMPGGNDYASAASSAVAVPTGLSAFGYGY</sequence>
<dbReference type="Proteomes" id="UP001055111">
    <property type="component" value="Unassembled WGS sequence"/>
</dbReference>
<comment type="caution">
    <text evidence="1">The sequence shown here is derived from an EMBL/GenBank/DDBJ whole genome shotgun (WGS) entry which is preliminary data.</text>
</comment>
<gene>
    <name evidence="1" type="ORF">CBA19CS42_04835</name>
</gene>
<organism evidence="1 2">
    <name type="scientific">Caballeronia novacaledonica</name>
    <dbReference type="NCBI Taxonomy" id="1544861"/>
    <lineage>
        <taxon>Bacteria</taxon>
        <taxon>Pseudomonadati</taxon>
        <taxon>Pseudomonadota</taxon>
        <taxon>Betaproteobacteria</taxon>
        <taxon>Burkholderiales</taxon>
        <taxon>Burkholderiaceae</taxon>
        <taxon>Caballeronia</taxon>
    </lineage>
</organism>
<dbReference type="EMBL" id="BPUS01000001">
    <property type="protein sequence ID" value="GJH23805.1"/>
    <property type="molecule type" value="Genomic_DNA"/>
</dbReference>
<protein>
    <submittedName>
        <fullName evidence="1">Uncharacterized protein</fullName>
    </submittedName>
</protein>